<dbReference type="Proteomes" id="UP000239772">
    <property type="component" value="Unassembled WGS sequence"/>
</dbReference>
<feature type="region of interest" description="Disordered" evidence="1">
    <location>
        <begin position="1"/>
        <end position="72"/>
    </location>
</feature>
<feature type="compositionally biased region" description="Pro residues" evidence="1">
    <location>
        <begin position="1"/>
        <end position="10"/>
    </location>
</feature>
<dbReference type="RefSeq" id="WP_106338875.1">
    <property type="nucleotide sequence ID" value="NZ_PVZS01000026.1"/>
</dbReference>
<dbReference type="EMBL" id="PVZS01000026">
    <property type="protein sequence ID" value="PSC03391.1"/>
    <property type="molecule type" value="Genomic_DNA"/>
</dbReference>
<protein>
    <submittedName>
        <fullName evidence="2">Uncharacterized protein</fullName>
    </submittedName>
</protein>
<evidence type="ECO:0000313" key="2">
    <source>
        <dbReference type="EMBL" id="PSC03391.1"/>
    </source>
</evidence>
<proteinExistence type="predicted"/>
<keyword evidence="3" id="KW-1185">Reference proteome</keyword>
<feature type="compositionally biased region" description="Basic and acidic residues" evidence="1">
    <location>
        <begin position="59"/>
        <end position="72"/>
    </location>
</feature>
<evidence type="ECO:0000313" key="3">
    <source>
        <dbReference type="Proteomes" id="UP000239772"/>
    </source>
</evidence>
<sequence length="72" mass="7544">MSAKQPPLPQDEPDPQRKPGIPELPVADEDVDPLEPGGIAPGSPPGETVGSTPAVPMSEAERNERAGRRPKV</sequence>
<gene>
    <name evidence="2" type="ORF">SLNSH_19180</name>
</gene>
<reference evidence="3" key="1">
    <citation type="submission" date="2018-03" db="EMBL/GenBank/DDBJ databases">
        <authorList>
            <person name="Sun L."/>
            <person name="Liu H."/>
            <person name="Chen W."/>
            <person name="Huang K."/>
            <person name="Liu W."/>
            <person name="Gao X."/>
        </authorList>
    </citation>
    <scope>NUCLEOTIDE SEQUENCE [LARGE SCALE GENOMIC DNA]</scope>
    <source>
        <strain evidence="3">SH9</strain>
    </source>
</reference>
<evidence type="ECO:0000256" key="1">
    <source>
        <dbReference type="SAM" id="MobiDB-lite"/>
    </source>
</evidence>
<dbReference type="AlphaFoldDB" id="A0A2T1HP44"/>
<comment type="caution">
    <text evidence="2">The sequence shown here is derived from an EMBL/GenBank/DDBJ whole genome shotgun (WGS) entry which is preliminary data.</text>
</comment>
<organism evidence="2 3">
    <name type="scientific">Alsobacter soli</name>
    <dbReference type="NCBI Taxonomy" id="2109933"/>
    <lineage>
        <taxon>Bacteria</taxon>
        <taxon>Pseudomonadati</taxon>
        <taxon>Pseudomonadota</taxon>
        <taxon>Alphaproteobacteria</taxon>
        <taxon>Hyphomicrobiales</taxon>
        <taxon>Alsobacteraceae</taxon>
        <taxon>Alsobacter</taxon>
    </lineage>
</organism>
<name>A0A2T1HP44_9HYPH</name>
<accession>A0A2T1HP44</accession>